<feature type="chain" id="PRO_5041236192" evidence="1">
    <location>
        <begin position="25"/>
        <end position="168"/>
    </location>
</feature>
<accession>A0AA52EDL3</accession>
<dbReference type="RefSeq" id="WP_310797552.1">
    <property type="nucleotide sequence ID" value="NZ_CP123872.1"/>
</dbReference>
<proteinExistence type="predicted"/>
<evidence type="ECO:0000313" key="2">
    <source>
        <dbReference type="EMBL" id="WND01723.1"/>
    </source>
</evidence>
<protein>
    <submittedName>
        <fullName evidence="2">Uncharacterized protein</fullName>
    </submittedName>
</protein>
<organism evidence="2 3">
    <name type="scientific">Temperatibacter marinus</name>
    <dbReference type="NCBI Taxonomy" id="1456591"/>
    <lineage>
        <taxon>Bacteria</taxon>
        <taxon>Pseudomonadati</taxon>
        <taxon>Pseudomonadota</taxon>
        <taxon>Alphaproteobacteria</taxon>
        <taxon>Kordiimonadales</taxon>
        <taxon>Temperatibacteraceae</taxon>
        <taxon>Temperatibacter</taxon>
    </lineage>
</organism>
<name>A0AA52EDL3_9PROT</name>
<dbReference type="Proteomes" id="UP001268683">
    <property type="component" value="Chromosome"/>
</dbReference>
<feature type="signal peptide" evidence="1">
    <location>
        <begin position="1"/>
        <end position="24"/>
    </location>
</feature>
<dbReference type="EMBL" id="CP123872">
    <property type="protein sequence ID" value="WND01723.1"/>
    <property type="molecule type" value="Genomic_DNA"/>
</dbReference>
<gene>
    <name evidence="2" type="ORF">QGN29_09165</name>
</gene>
<reference evidence="2" key="1">
    <citation type="submission" date="2023-04" db="EMBL/GenBank/DDBJ databases">
        <title>Complete genome sequence of Temperatibacter marinus.</title>
        <authorList>
            <person name="Rong J.-C."/>
            <person name="Yi M.-L."/>
            <person name="Zhao Q."/>
        </authorList>
    </citation>
    <scope>NUCLEOTIDE SEQUENCE</scope>
    <source>
        <strain evidence="2">NBRC 110045</strain>
    </source>
</reference>
<dbReference type="AlphaFoldDB" id="A0AA52EDL3"/>
<keyword evidence="1" id="KW-0732">Signal</keyword>
<evidence type="ECO:0000313" key="3">
    <source>
        <dbReference type="Proteomes" id="UP001268683"/>
    </source>
</evidence>
<sequence>MRNSLFAIISSLLLVLSLAPAIIAEDNPLAIFASYADKNWVHDNGKSTPERFQDISKWRWILNKKAIRTSHSVNDGVYEGETHIFYDPATKTILMNYVTTAGFYTVGSAQKVGEEIHFHETVKGNTGGITDVEAKSSITAEGHMVVSSRMKSKGAWSKWSTRLYKQLK</sequence>
<dbReference type="KEGG" id="tmk:QGN29_09165"/>
<evidence type="ECO:0000256" key="1">
    <source>
        <dbReference type="SAM" id="SignalP"/>
    </source>
</evidence>
<keyword evidence="3" id="KW-1185">Reference proteome</keyword>